<comment type="similarity">
    <text evidence="4">Belongs to the SUA5 family.</text>
</comment>
<evidence type="ECO:0000313" key="18">
    <source>
        <dbReference type="RefSeq" id="XP_019647795.1"/>
    </source>
</evidence>
<dbReference type="EC" id="2.7.7.87" evidence="5"/>
<sequence>MSTVFLPTRILARNFAGISRKMAKIIKLDDDMIEKQLSMAAKSLQAGNIIAVPTDTIYGLAGLAQSTEAVEQIYAIKGRNTSKPIAISVAEVTDIPRWARLTVPMELLQDLLPGPVTVVMQRTAALNTNLNPNTDLVGIRVPQHKFMRQLAETCMEPIALTSANTSAAGNTIDIQEFENLWPHLDLVLDGGRLETTQAVREGSTVVDLSVEGQFRVLRVGCAYMSTVDILANKYDLTDITEYVIPNGVH</sequence>
<keyword evidence="7" id="KW-1003">Cell membrane</keyword>
<evidence type="ECO:0000256" key="4">
    <source>
        <dbReference type="ARBA" id="ARBA00007663"/>
    </source>
</evidence>
<evidence type="ECO:0000256" key="15">
    <source>
        <dbReference type="ARBA" id="ARBA00063146"/>
    </source>
</evidence>
<dbReference type="GO" id="GO:0000049">
    <property type="term" value="F:tRNA binding"/>
    <property type="evidence" value="ECO:0007669"/>
    <property type="project" value="TreeGrafter"/>
</dbReference>
<comment type="subcellular location">
    <subcellularLocation>
        <location evidence="2">Cell membrane</location>
        <topology evidence="2">Peripheral membrane protein</topology>
    </subcellularLocation>
    <subcellularLocation>
        <location evidence="3">Cytoplasm</location>
    </subcellularLocation>
    <subcellularLocation>
        <location evidence="1">Mitochondrion</location>
    </subcellularLocation>
</comment>
<evidence type="ECO:0000256" key="8">
    <source>
        <dbReference type="ARBA" id="ARBA00022490"/>
    </source>
</evidence>
<dbReference type="PROSITE" id="PS51163">
    <property type="entry name" value="YRDC"/>
    <property type="match status" value="1"/>
</dbReference>
<keyword evidence="8" id="KW-0963">Cytoplasm</keyword>
<keyword evidence="17" id="KW-1185">Reference proteome</keyword>
<dbReference type="GO" id="GO:0006450">
    <property type="term" value="P:regulation of translational fidelity"/>
    <property type="evidence" value="ECO:0007669"/>
    <property type="project" value="TreeGrafter"/>
</dbReference>
<evidence type="ECO:0000256" key="11">
    <source>
        <dbReference type="ARBA" id="ARBA00023128"/>
    </source>
</evidence>
<comment type="subunit">
    <text evidence="15">Interacts with RSC1A1.</text>
</comment>
<evidence type="ECO:0000256" key="10">
    <source>
        <dbReference type="ARBA" id="ARBA00022946"/>
    </source>
</evidence>
<evidence type="ECO:0000256" key="5">
    <source>
        <dbReference type="ARBA" id="ARBA00012584"/>
    </source>
</evidence>
<keyword evidence="12" id="KW-0472">Membrane</keyword>
<protein>
    <recommendedName>
        <fullName evidence="6">Threonylcarbamoyl-AMP synthase</fullName>
        <ecNumber evidence="5">2.7.7.87</ecNumber>
    </recommendedName>
</protein>
<dbReference type="PANTHER" id="PTHR17490">
    <property type="entry name" value="SUA5"/>
    <property type="match status" value="1"/>
</dbReference>
<dbReference type="KEGG" id="bbel:109488083"/>
<name>A0A6P5A3G6_BRABE</name>
<dbReference type="Pfam" id="PF01300">
    <property type="entry name" value="Sua5_yciO_yrdC"/>
    <property type="match status" value="1"/>
</dbReference>
<dbReference type="GeneID" id="109488083"/>
<comment type="catalytic activity">
    <reaction evidence="13">
        <text>L-threonine + hydrogencarbonate + ATP = L-threonylcarbamoyladenylate + diphosphate + H2O</text>
        <dbReference type="Rhea" id="RHEA:36407"/>
        <dbReference type="ChEBI" id="CHEBI:15377"/>
        <dbReference type="ChEBI" id="CHEBI:17544"/>
        <dbReference type="ChEBI" id="CHEBI:30616"/>
        <dbReference type="ChEBI" id="CHEBI:33019"/>
        <dbReference type="ChEBI" id="CHEBI:57926"/>
        <dbReference type="ChEBI" id="CHEBI:73682"/>
        <dbReference type="EC" id="2.7.7.87"/>
    </reaction>
</comment>
<dbReference type="Proteomes" id="UP000515135">
    <property type="component" value="Unplaced"/>
</dbReference>
<accession>A0A6P5A3G6</accession>
<comment type="function">
    <text evidence="14">Cytoplasmic and mitochondrial threonylcarbamoyl-AMP synthase required for the formation of a threonylcarbamoyl group on adenosine at position 37 (t(6)A37) in tRNAs that read codons beginning with adenine. Catalyzes the conversion of L-threonine, HCO(3)(-)/CO(2) and ATP to give threonylcarbamoyl-AMP (TC-AMP) as the acyladenylate intermediate, with the release of diphosphate. Participates in t(6)A37 formation in cytoplasmic and mitochondrial tRNAs. May regulate the activity of some transporters.</text>
</comment>
<keyword evidence="9" id="KW-0808">Transferase</keyword>
<dbReference type="GO" id="GO:0061710">
    <property type="term" value="F:L-threonylcarbamoyladenylate synthase"/>
    <property type="evidence" value="ECO:0007669"/>
    <property type="project" value="UniProtKB-EC"/>
</dbReference>
<keyword evidence="11" id="KW-0496">Mitochondrion</keyword>
<evidence type="ECO:0000256" key="14">
    <source>
        <dbReference type="ARBA" id="ARBA00058524"/>
    </source>
</evidence>
<evidence type="ECO:0000256" key="2">
    <source>
        <dbReference type="ARBA" id="ARBA00004202"/>
    </source>
</evidence>
<dbReference type="InterPro" id="IPR017945">
    <property type="entry name" value="DHBP_synth_RibB-like_a/b_dom"/>
</dbReference>
<dbReference type="GO" id="GO:0003725">
    <property type="term" value="F:double-stranded RNA binding"/>
    <property type="evidence" value="ECO:0007669"/>
    <property type="project" value="InterPro"/>
</dbReference>
<gene>
    <name evidence="18" type="primary">LOC109488083</name>
</gene>
<dbReference type="FunFam" id="3.90.870.10:FF:000007">
    <property type="entry name" value="YrdC N6-threonylcarbamoyltransferase domain containing"/>
    <property type="match status" value="1"/>
</dbReference>
<evidence type="ECO:0000313" key="17">
    <source>
        <dbReference type="Proteomes" id="UP000515135"/>
    </source>
</evidence>
<dbReference type="SUPFAM" id="SSF55821">
    <property type="entry name" value="YrdC/RibB"/>
    <property type="match status" value="1"/>
</dbReference>
<evidence type="ECO:0000256" key="9">
    <source>
        <dbReference type="ARBA" id="ARBA00022679"/>
    </source>
</evidence>
<dbReference type="RefSeq" id="XP_019647795.1">
    <property type="nucleotide sequence ID" value="XM_019792236.1"/>
</dbReference>
<evidence type="ECO:0000256" key="1">
    <source>
        <dbReference type="ARBA" id="ARBA00004173"/>
    </source>
</evidence>
<evidence type="ECO:0000256" key="6">
    <source>
        <dbReference type="ARBA" id="ARBA00015492"/>
    </source>
</evidence>
<dbReference type="OrthoDB" id="3648309at2759"/>
<evidence type="ECO:0000256" key="13">
    <source>
        <dbReference type="ARBA" id="ARBA00048366"/>
    </source>
</evidence>
<evidence type="ECO:0000256" key="3">
    <source>
        <dbReference type="ARBA" id="ARBA00004496"/>
    </source>
</evidence>
<proteinExistence type="inferred from homology"/>
<reference evidence="18" key="1">
    <citation type="submission" date="2025-08" db="UniProtKB">
        <authorList>
            <consortium name="RefSeq"/>
        </authorList>
    </citation>
    <scope>IDENTIFICATION</scope>
    <source>
        <tissue evidence="18">Gonad</tissue>
    </source>
</reference>
<feature type="domain" description="YrdC-like" evidence="16">
    <location>
        <begin position="34"/>
        <end position="222"/>
    </location>
</feature>
<organism evidence="17 18">
    <name type="scientific">Branchiostoma belcheri</name>
    <name type="common">Amphioxus</name>
    <dbReference type="NCBI Taxonomy" id="7741"/>
    <lineage>
        <taxon>Eukaryota</taxon>
        <taxon>Metazoa</taxon>
        <taxon>Chordata</taxon>
        <taxon>Cephalochordata</taxon>
        <taxon>Leptocardii</taxon>
        <taxon>Amphioxiformes</taxon>
        <taxon>Branchiostomatidae</taxon>
        <taxon>Branchiostoma</taxon>
    </lineage>
</organism>
<dbReference type="Gene3D" id="3.90.870.10">
    <property type="entry name" value="DHBP synthase"/>
    <property type="match status" value="1"/>
</dbReference>
<dbReference type="AlphaFoldDB" id="A0A6P5A3G6"/>
<keyword evidence="10" id="KW-0809">Transit peptide</keyword>
<dbReference type="GO" id="GO:0005886">
    <property type="term" value="C:plasma membrane"/>
    <property type="evidence" value="ECO:0007669"/>
    <property type="project" value="UniProtKB-SubCell"/>
</dbReference>
<dbReference type="InterPro" id="IPR050156">
    <property type="entry name" value="TC-AMP_synthase_SUA5"/>
</dbReference>
<evidence type="ECO:0000256" key="12">
    <source>
        <dbReference type="ARBA" id="ARBA00023136"/>
    </source>
</evidence>
<dbReference type="InterPro" id="IPR006070">
    <property type="entry name" value="Sua5-like_dom"/>
</dbReference>
<evidence type="ECO:0000256" key="7">
    <source>
        <dbReference type="ARBA" id="ARBA00022475"/>
    </source>
</evidence>
<dbReference type="GO" id="GO:0005739">
    <property type="term" value="C:mitochondrion"/>
    <property type="evidence" value="ECO:0007669"/>
    <property type="project" value="UniProtKB-SubCell"/>
</dbReference>
<dbReference type="PANTHER" id="PTHR17490:SF10">
    <property type="entry name" value="THREONYLCARBAMOYL-AMP SYNTHASE"/>
    <property type="match status" value="1"/>
</dbReference>
<dbReference type="NCBIfam" id="TIGR00057">
    <property type="entry name" value="L-threonylcarbamoyladenylate synthase"/>
    <property type="match status" value="1"/>
</dbReference>
<evidence type="ECO:0000259" key="16">
    <source>
        <dbReference type="PROSITE" id="PS51163"/>
    </source>
</evidence>